<dbReference type="AlphaFoldDB" id="A0AAE3JT67"/>
<dbReference type="InterPro" id="IPR036515">
    <property type="entry name" value="Transposase_17_sf"/>
</dbReference>
<dbReference type="Proteomes" id="UP001199915">
    <property type="component" value="Unassembled WGS sequence"/>
</dbReference>
<dbReference type="SUPFAM" id="SSF143422">
    <property type="entry name" value="Transposase IS200-like"/>
    <property type="match status" value="1"/>
</dbReference>
<dbReference type="EMBL" id="JAKNFS010000002">
    <property type="protein sequence ID" value="MCG4764133.1"/>
    <property type="molecule type" value="Genomic_DNA"/>
</dbReference>
<dbReference type="GO" id="GO:0004803">
    <property type="term" value="F:transposase activity"/>
    <property type="evidence" value="ECO:0007669"/>
    <property type="project" value="InterPro"/>
</dbReference>
<feature type="domain" description="Transposase IS200-like" evidence="1">
    <location>
        <begin position="12"/>
        <end position="78"/>
    </location>
</feature>
<dbReference type="NCBIfam" id="NF033573">
    <property type="entry name" value="transpos_IS200"/>
    <property type="match status" value="1"/>
</dbReference>
<evidence type="ECO:0000259" key="1">
    <source>
        <dbReference type="SMART" id="SM01321"/>
    </source>
</evidence>
<dbReference type="RefSeq" id="WP_238032769.1">
    <property type="nucleotide sequence ID" value="NZ_JAKNFS010000002.1"/>
</dbReference>
<dbReference type="Pfam" id="PF01797">
    <property type="entry name" value="Y1_Tnp"/>
    <property type="match status" value="1"/>
</dbReference>
<evidence type="ECO:0000313" key="2">
    <source>
        <dbReference type="EMBL" id="MCG4764133.1"/>
    </source>
</evidence>
<dbReference type="InterPro" id="IPR002686">
    <property type="entry name" value="Transposase_17"/>
</dbReference>
<dbReference type="PANTHER" id="PTHR33360">
    <property type="entry name" value="TRANSPOSASE FOR INSERTION SEQUENCE ELEMENT IS200"/>
    <property type="match status" value="1"/>
</dbReference>
<proteinExistence type="predicted"/>
<comment type="caution">
    <text evidence="2">The sequence shown here is derived from an EMBL/GenBank/DDBJ whole genome shotgun (WGS) entry which is preliminary data.</text>
</comment>
<reference evidence="2" key="1">
    <citation type="submission" date="2022-01" db="EMBL/GenBank/DDBJ databases">
        <title>Collection of gut derived symbiotic bacterial strains cultured from healthy donors.</title>
        <authorList>
            <person name="Lin H."/>
            <person name="Kohout C."/>
            <person name="Waligurski E."/>
            <person name="Pamer E.G."/>
        </authorList>
    </citation>
    <scope>NUCLEOTIDE SEQUENCE</scope>
    <source>
        <strain evidence="2">DFI.5.49</strain>
    </source>
</reference>
<protein>
    <submittedName>
        <fullName evidence="2">IS200/IS605 family transposase</fullName>
    </submittedName>
</protein>
<evidence type="ECO:0000313" key="3">
    <source>
        <dbReference type="Proteomes" id="UP001199915"/>
    </source>
</evidence>
<gene>
    <name evidence="2" type="primary">tnpA</name>
    <name evidence="2" type="ORF">L0N21_01145</name>
</gene>
<dbReference type="GO" id="GO:0006313">
    <property type="term" value="P:DNA transposition"/>
    <property type="evidence" value="ECO:0007669"/>
    <property type="project" value="InterPro"/>
</dbReference>
<sequence length="78" mass="9124">MNTTYKSNNNVVYSCKYHVVWCPKYRRKVLTNGVDVRLKELLTEYAANLSVDILEMEIMPDHVHMLLEVDPQFGIHKA</sequence>
<dbReference type="GO" id="GO:0003677">
    <property type="term" value="F:DNA binding"/>
    <property type="evidence" value="ECO:0007669"/>
    <property type="project" value="InterPro"/>
</dbReference>
<feature type="non-terminal residue" evidence="2">
    <location>
        <position position="78"/>
    </location>
</feature>
<dbReference type="SMART" id="SM01321">
    <property type="entry name" value="Y1_Tnp"/>
    <property type="match status" value="1"/>
</dbReference>
<dbReference type="PANTHER" id="PTHR33360:SF2">
    <property type="entry name" value="TRANSPOSASE FOR INSERTION SEQUENCE ELEMENT IS200"/>
    <property type="match status" value="1"/>
</dbReference>
<name>A0AAE3JT67_9FIRM</name>
<organism evidence="2 3">
    <name type="scientific">Fusicatenibacter saccharivorans</name>
    <dbReference type="NCBI Taxonomy" id="1150298"/>
    <lineage>
        <taxon>Bacteria</taxon>
        <taxon>Bacillati</taxon>
        <taxon>Bacillota</taxon>
        <taxon>Clostridia</taxon>
        <taxon>Lachnospirales</taxon>
        <taxon>Lachnospiraceae</taxon>
        <taxon>Fusicatenibacter</taxon>
    </lineage>
</organism>
<accession>A0AAE3JT67</accession>
<dbReference type="Gene3D" id="3.30.70.1290">
    <property type="entry name" value="Transposase IS200-like"/>
    <property type="match status" value="1"/>
</dbReference>